<dbReference type="PROSITE" id="PS51192">
    <property type="entry name" value="HELICASE_ATP_BIND_1"/>
    <property type="match status" value="1"/>
</dbReference>
<keyword evidence="2" id="KW-0378">Hydrolase</keyword>
<dbReference type="InterPro" id="IPR001650">
    <property type="entry name" value="Helicase_C-like"/>
</dbReference>
<reference evidence="8 9" key="1">
    <citation type="journal article" date="2014" name="Int. J. Syst. Evol. Microbiol.">
        <title>Solimonas terrae sp. nov., isolated from soil.</title>
        <authorList>
            <person name="Kim S.J."/>
            <person name="Moon J.Y."/>
            <person name="Weon H.Y."/>
            <person name="Ahn J.H."/>
            <person name="Chen W.M."/>
            <person name="Kwon S.W."/>
        </authorList>
    </citation>
    <scope>NUCLEOTIDE SEQUENCE [LARGE SCALE GENOMIC DNA]</scope>
    <source>
        <strain evidence="8 9">KIS83-12</strain>
    </source>
</reference>
<evidence type="ECO:0000256" key="5">
    <source>
        <dbReference type="SAM" id="MobiDB-lite"/>
    </source>
</evidence>
<protein>
    <submittedName>
        <fullName evidence="8">ATP-dependent helicase HrpB</fullName>
    </submittedName>
</protein>
<dbReference type="GO" id="GO:0005524">
    <property type="term" value="F:ATP binding"/>
    <property type="evidence" value="ECO:0007669"/>
    <property type="project" value="UniProtKB-KW"/>
</dbReference>
<dbReference type="CDD" id="cd17990">
    <property type="entry name" value="DEXHc_HrpB"/>
    <property type="match status" value="1"/>
</dbReference>
<dbReference type="PANTHER" id="PTHR43519:SF1">
    <property type="entry name" value="ATP-DEPENDENT RNA HELICASE HRPB"/>
    <property type="match status" value="1"/>
</dbReference>
<dbReference type="Pfam" id="PF00270">
    <property type="entry name" value="DEAD"/>
    <property type="match status" value="1"/>
</dbReference>
<evidence type="ECO:0000256" key="3">
    <source>
        <dbReference type="ARBA" id="ARBA00022806"/>
    </source>
</evidence>
<accession>A0A6M2BT36</accession>
<dbReference type="CDD" id="cd18791">
    <property type="entry name" value="SF2_C_RHA"/>
    <property type="match status" value="1"/>
</dbReference>
<evidence type="ECO:0000256" key="2">
    <source>
        <dbReference type="ARBA" id="ARBA00022801"/>
    </source>
</evidence>
<name>A0A6M2BT36_9GAMM</name>
<dbReference type="FunFam" id="3.40.50.300:FF:002125">
    <property type="entry name" value="ATP-dependent helicase HrpB"/>
    <property type="match status" value="1"/>
</dbReference>
<dbReference type="GO" id="GO:0004386">
    <property type="term" value="F:helicase activity"/>
    <property type="evidence" value="ECO:0007669"/>
    <property type="project" value="UniProtKB-KW"/>
</dbReference>
<dbReference type="Gene3D" id="3.40.50.300">
    <property type="entry name" value="P-loop containing nucleotide triphosphate hydrolases"/>
    <property type="match status" value="2"/>
</dbReference>
<dbReference type="PIRSF" id="PIRSF005496">
    <property type="entry name" value="ATP_hel_hrpB"/>
    <property type="match status" value="1"/>
</dbReference>
<evidence type="ECO:0000256" key="4">
    <source>
        <dbReference type="ARBA" id="ARBA00022840"/>
    </source>
</evidence>
<dbReference type="EMBL" id="JAAMOW010000006">
    <property type="protein sequence ID" value="NGY05500.1"/>
    <property type="molecule type" value="Genomic_DNA"/>
</dbReference>
<sequence>MRPPLPPLPVLESVRAIREALAGKGCAVLSAPPGSGKTTLVPLTLLDEPWLAGKTIIMLEPRRVAARAAARRMASLLGEGVGETVGYQIRFERRISNGTRIEVITEGLLTRRLQADAELPGVGLVVFDEFHERSLDTDLALALTLDMRATLRPELRVLVMSATLDTDRVRMLLDDAPLIESGGRLFPVDIRYGSSAASSNAHGEAVAAGALRAFAETGKDILCFLPGAREIRTAHGRLAERLSGQAVIRPLYGELASDEQDLALRPDADGRRKIILATNIAQTSLTVEGVDTVVDGGLVRVARFDLSAGANRLETLNVSRASADQRAGRAGRLGPGVCYRLWTRDQHTGLQAHDQAEMGSVDLSRFALELFAWGAPRPDVLRFLDQPTPAHWRYAVDLLLEIGAVSPDARITEHGRALLRLPAIPRIAHMLLTAKDAGIGNTAAWTAAALEERDASGRRDLAEFMRQLAQGRADAAQVRRAAESARQFLRAAEMGTAGGLSPEDVDVARCVAWAYPERIAMRRDGLRERQETAFLCADGVEARIDERDPAAVSEWLAIAHWDPGPPRRIRSAIALTRDEVLRDQHHRLQWQDVVRWSDKDEMVVAEQQRRLGAIVVERRPLSIHQAGPAITAAMLEGLRSIGIQALPWTGAARQLQARVESLRQWRRDEDWPDFSDEGLWQSLDLWLAPSLAGISRRDHLSRLDVAALLDAQLTYDQQQRLNKLAPTHLVAPTGSRIQLEYRPPEPPNLAVKLQEMFGCQETPTINAGRTKVVLHLLSPAQRPLAITQDLGGFWQNSYADVRKDLRGRYPRHPWPEDPATAVPSRRVKPRGQ</sequence>
<keyword evidence="4" id="KW-0067">ATP-binding</keyword>
<dbReference type="InterPro" id="IPR056329">
    <property type="entry name" value="CON_HrpB"/>
</dbReference>
<keyword evidence="9" id="KW-1185">Reference proteome</keyword>
<dbReference type="PANTHER" id="PTHR43519">
    <property type="entry name" value="ATP-DEPENDENT RNA HELICASE HRPB"/>
    <property type="match status" value="1"/>
</dbReference>
<dbReference type="InterPro" id="IPR011545">
    <property type="entry name" value="DEAD/DEAH_box_helicase_dom"/>
</dbReference>
<dbReference type="SMART" id="SM00490">
    <property type="entry name" value="HELICc"/>
    <property type="match status" value="1"/>
</dbReference>
<keyword evidence="3 8" id="KW-0347">Helicase</keyword>
<evidence type="ECO:0000259" key="7">
    <source>
        <dbReference type="PROSITE" id="PS51194"/>
    </source>
</evidence>
<comment type="caution">
    <text evidence="8">The sequence shown here is derived from an EMBL/GenBank/DDBJ whole genome shotgun (WGS) entry which is preliminary data.</text>
</comment>
<dbReference type="Pfam" id="PF00271">
    <property type="entry name" value="Helicase_C"/>
    <property type="match status" value="1"/>
</dbReference>
<dbReference type="InterPro" id="IPR027417">
    <property type="entry name" value="P-loop_NTPase"/>
</dbReference>
<dbReference type="Proteomes" id="UP000472676">
    <property type="component" value="Unassembled WGS sequence"/>
</dbReference>
<dbReference type="Pfam" id="PF08482">
    <property type="entry name" value="HrpB_C"/>
    <property type="match status" value="1"/>
</dbReference>
<evidence type="ECO:0000313" key="8">
    <source>
        <dbReference type="EMBL" id="NGY05500.1"/>
    </source>
</evidence>
<dbReference type="Gene3D" id="1.20.120.1080">
    <property type="match status" value="1"/>
</dbReference>
<dbReference type="SMART" id="SM00487">
    <property type="entry name" value="DEXDc"/>
    <property type="match status" value="1"/>
</dbReference>
<dbReference type="GO" id="GO:0016787">
    <property type="term" value="F:hydrolase activity"/>
    <property type="evidence" value="ECO:0007669"/>
    <property type="project" value="UniProtKB-KW"/>
</dbReference>
<feature type="domain" description="Helicase ATP-binding" evidence="6">
    <location>
        <begin position="18"/>
        <end position="182"/>
    </location>
</feature>
<feature type="domain" description="Helicase C-terminal" evidence="7">
    <location>
        <begin position="209"/>
        <end position="374"/>
    </location>
</feature>
<dbReference type="InterPro" id="IPR007502">
    <property type="entry name" value="Helicase-assoc_dom"/>
</dbReference>
<gene>
    <name evidence="8" type="primary">hrpB</name>
    <name evidence="8" type="ORF">G7Y85_12045</name>
</gene>
<dbReference type="Pfam" id="PF24473">
    <property type="entry name" value="CON_HrpB"/>
    <property type="match status" value="1"/>
</dbReference>
<dbReference type="GO" id="GO:0003676">
    <property type="term" value="F:nucleic acid binding"/>
    <property type="evidence" value="ECO:0007669"/>
    <property type="project" value="InterPro"/>
</dbReference>
<keyword evidence="1" id="KW-0547">Nucleotide-binding</keyword>
<dbReference type="SMART" id="SM00847">
    <property type="entry name" value="HA2"/>
    <property type="match status" value="1"/>
</dbReference>
<evidence type="ECO:0000313" key="9">
    <source>
        <dbReference type="Proteomes" id="UP000472676"/>
    </source>
</evidence>
<dbReference type="AlphaFoldDB" id="A0A6M2BT36"/>
<dbReference type="InterPro" id="IPR010225">
    <property type="entry name" value="HrpB"/>
</dbReference>
<proteinExistence type="predicted"/>
<dbReference type="NCBIfam" id="TIGR01970">
    <property type="entry name" value="DEAH_box_HrpB"/>
    <property type="match status" value="1"/>
</dbReference>
<organism evidence="8 9">
    <name type="scientific">Solimonas terrae</name>
    <dbReference type="NCBI Taxonomy" id="1396819"/>
    <lineage>
        <taxon>Bacteria</taxon>
        <taxon>Pseudomonadati</taxon>
        <taxon>Pseudomonadota</taxon>
        <taxon>Gammaproteobacteria</taxon>
        <taxon>Nevskiales</taxon>
        <taxon>Nevskiaceae</taxon>
        <taxon>Solimonas</taxon>
    </lineage>
</organism>
<dbReference type="RefSeq" id="WP_166257909.1">
    <property type="nucleotide sequence ID" value="NZ_JAAMOW010000006.1"/>
</dbReference>
<dbReference type="InterPro" id="IPR013689">
    <property type="entry name" value="RNA_helicase_ATP-dep_HrpB_C"/>
</dbReference>
<evidence type="ECO:0000259" key="6">
    <source>
        <dbReference type="PROSITE" id="PS51192"/>
    </source>
</evidence>
<dbReference type="PROSITE" id="PS51194">
    <property type="entry name" value="HELICASE_CTER"/>
    <property type="match status" value="1"/>
</dbReference>
<dbReference type="InterPro" id="IPR014001">
    <property type="entry name" value="Helicase_ATP-bd"/>
</dbReference>
<dbReference type="InterPro" id="IPR049614">
    <property type="entry name" value="HrpB_DEXH"/>
</dbReference>
<feature type="region of interest" description="Disordered" evidence="5">
    <location>
        <begin position="808"/>
        <end position="832"/>
    </location>
</feature>
<evidence type="ECO:0000256" key="1">
    <source>
        <dbReference type="ARBA" id="ARBA00022741"/>
    </source>
</evidence>
<dbReference type="SUPFAM" id="SSF52540">
    <property type="entry name" value="P-loop containing nucleoside triphosphate hydrolases"/>
    <property type="match status" value="1"/>
</dbReference>